<keyword evidence="4" id="KW-1003">Cell membrane</keyword>
<feature type="transmembrane region" description="Helical" evidence="9">
    <location>
        <begin position="70"/>
        <end position="92"/>
    </location>
</feature>
<evidence type="ECO:0000256" key="6">
    <source>
        <dbReference type="ARBA" id="ARBA00022989"/>
    </source>
</evidence>
<evidence type="ECO:0000256" key="8">
    <source>
        <dbReference type="ARBA" id="ARBA00023136"/>
    </source>
</evidence>
<comment type="similarity">
    <text evidence="2">Belongs to the TrkH potassium transport family.</text>
</comment>
<feature type="transmembrane region" description="Helical" evidence="9">
    <location>
        <begin position="457"/>
        <end position="481"/>
    </location>
</feature>
<dbReference type="EMBL" id="JWHL01000003">
    <property type="protein sequence ID" value="MBR1368622.1"/>
    <property type="molecule type" value="Genomic_DNA"/>
</dbReference>
<feature type="transmembrane region" description="Helical" evidence="9">
    <location>
        <begin position="239"/>
        <end position="259"/>
    </location>
</feature>
<comment type="subcellular location">
    <subcellularLocation>
        <location evidence="1">Cell membrane</location>
        <topology evidence="1">Multi-pass membrane protein</topology>
    </subcellularLocation>
</comment>
<keyword evidence="11" id="KW-1185">Reference proteome</keyword>
<dbReference type="Proteomes" id="UP000730161">
    <property type="component" value="Unassembled WGS sequence"/>
</dbReference>
<evidence type="ECO:0000256" key="4">
    <source>
        <dbReference type="ARBA" id="ARBA00022475"/>
    </source>
</evidence>
<evidence type="ECO:0000256" key="3">
    <source>
        <dbReference type="ARBA" id="ARBA00022448"/>
    </source>
</evidence>
<dbReference type="Pfam" id="PF02386">
    <property type="entry name" value="TrkH"/>
    <property type="match status" value="1"/>
</dbReference>
<dbReference type="GO" id="GO:0030001">
    <property type="term" value="P:metal ion transport"/>
    <property type="evidence" value="ECO:0007669"/>
    <property type="project" value="UniProtKB-ARBA"/>
</dbReference>
<gene>
    <name evidence="10" type="ORF">RJ53_03520</name>
</gene>
<protein>
    <submittedName>
        <fullName evidence="10">Cation transporter</fullName>
    </submittedName>
</protein>
<evidence type="ECO:0000256" key="7">
    <source>
        <dbReference type="ARBA" id="ARBA00023065"/>
    </source>
</evidence>
<keyword evidence="5 9" id="KW-0812">Transmembrane</keyword>
<dbReference type="PANTHER" id="PTHR32024">
    <property type="entry name" value="TRK SYSTEM POTASSIUM UPTAKE PROTEIN TRKG-RELATED"/>
    <property type="match status" value="1"/>
</dbReference>
<dbReference type="RefSeq" id="WP_211530252.1">
    <property type="nucleotide sequence ID" value="NZ_JWHL01000003.1"/>
</dbReference>
<evidence type="ECO:0000256" key="1">
    <source>
        <dbReference type="ARBA" id="ARBA00004651"/>
    </source>
</evidence>
<evidence type="ECO:0000313" key="10">
    <source>
        <dbReference type="EMBL" id="MBR1368622.1"/>
    </source>
</evidence>
<dbReference type="InterPro" id="IPR003445">
    <property type="entry name" value="Cat_transpt"/>
</dbReference>
<name>A0A8J8B6G1_9EURY</name>
<proteinExistence type="inferred from homology"/>
<dbReference type="PANTHER" id="PTHR32024:SF2">
    <property type="entry name" value="TRK SYSTEM POTASSIUM UPTAKE PROTEIN TRKG-RELATED"/>
    <property type="match status" value="1"/>
</dbReference>
<evidence type="ECO:0000313" key="11">
    <source>
        <dbReference type="Proteomes" id="UP000730161"/>
    </source>
</evidence>
<evidence type="ECO:0000256" key="9">
    <source>
        <dbReference type="SAM" id="Phobius"/>
    </source>
</evidence>
<comment type="caution">
    <text evidence="10">The sequence shown here is derived from an EMBL/GenBank/DDBJ whole genome shotgun (WGS) entry which is preliminary data.</text>
</comment>
<feature type="transmembrane region" description="Helical" evidence="9">
    <location>
        <begin position="271"/>
        <end position="294"/>
    </location>
</feature>
<keyword evidence="7" id="KW-0406">Ion transport</keyword>
<feature type="transmembrane region" description="Helical" evidence="9">
    <location>
        <begin position="186"/>
        <end position="206"/>
    </location>
</feature>
<evidence type="ECO:0000256" key="5">
    <source>
        <dbReference type="ARBA" id="ARBA00022692"/>
    </source>
</evidence>
<organism evidence="10 11">
    <name type="scientific">Methanocalculus chunghsingensis</name>
    <dbReference type="NCBI Taxonomy" id="156457"/>
    <lineage>
        <taxon>Archaea</taxon>
        <taxon>Methanobacteriati</taxon>
        <taxon>Methanobacteriota</taxon>
        <taxon>Stenosarchaea group</taxon>
        <taxon>Methanomicrobia</taxon>
        <taxon>Methanomicrobiales</taxon>
        <taxon>Methanocalculaceae</taxon>
        <taxon>Methanocalculus</taxon>
    </lineage>
</organism>
<keyword evidence="8 9" id="KW-0472">Membrane</keyword>
<dbReference type="OrthoDB" id="111943at2157"/>
<dbReference type="AlphaFoldDB" id="A0A8J8B6G1"/>
<reference evidence="10" key="1">
    <citation type="submission" date="2014-12" db="EMBL/GenBank/DDBJ databases">
        <authorList>
            <person name="Huang H.-H."/>
            <person name="Chen S.-C."/>
            <person name="Lai M.-C."/>
        </authorList>
    </citation>
    <scope>NUCLEOTIDE SEQUENCE</scope>
    <source>
        <strain evidence="10">K1F9705b</strain>
    </source>
</reference>
<feature type="transmembrane region" description="Helical" evidence="9">
    <location>
        <begin position="12"/>
        <end position="34"/>
    </location>
</feature>
<sequence>MDRWEHFLVIARDLGGILQFMGFASSAPLLITAYYHEWDVLLAMAIVPIIFFLTGSLLRNAPPSNKQARLSVSLSSVAVVWLFAAIISALPFHLTLGMPYLDCVFEAMSGWTTTGLTMISGLDDLPKTLLFWRSFMQWMGGIGIVAFTIAMVNRSGLVQRGMYRSEARSESFLPSVVDTGVYMWKIYIVLTLAGIGLLLFSGVGLWDALNLSLVAIATGGFTMYDAGIAHYDNYLMELLLIPIMIAGALPFKLYFLLYSKKVFAFVRDRQAALLLAIIGCGLLFITSDLIYQSGLPASDAIRYGLFMSVSAATTTGFQNTDPGLWPSATILFLSAMMIIGGSAGSTAGGLKLERVVICYEGLIWWFRRIFISGRAIIPFRHEGRSIPKMVAEYEVSKNMLIIVLYFIIVFASTVFILFFEGAGYDTSHVIFDVITAACNNGISTGHVSADMSAISKIFFILLMWIGRLEVIPVIVLFMGILKGFDRA</sequence>
<feature type="transmembrane region" description="Helical" evidence="9">
    <location>
        <begin position="135"/>
        <end position="152"/>
    </location>
</feature>
<keyword evidence="6 9" id="KW-1133">Transmembrane helix</keyword>
<dbReference type="GO" id="GO:0005886">
    <property type="term" value="C:plasma membrane"/>
    <property type="evidence" value="ECO:0007669"/>
    <property type="project" value="UniProtKB-SubCell"/>
</dbReference>
<accession>A0A8J8B6G1</accession>
<feature type="transmembrane region" description="Helical" evidence="9">
    <location>
        <begin position="400"/>
        <end position="419"/>
    </location>
</feature>
<evidence type="ECO:0000256" key="2">
    <source>
        <dbReference type="ARBA" id="ARBA00009137"/>
    </source>
</evidence>
<dbReference type="GO" id="GO:0008324">
    <property type="term" value="F:monoatomic cation transmembrane transporter activity"/>
    <property type="evidence" value="ECO:0007669"/>
    <property type="project" value="InterPro"/>
</dbReference>
<feature type="transmembrane region" description="Helical" evidence="9">
    <location>
        <begin position="40"/>
        <end position="58"/>
    </location>
</feature>
<feature type="transmembrane region" description="Helical" evidence="9">
    <location>
        <begin position="329"/>
        <end position="350"/>
    </location>
</feature>
<keyword evidence="3" id="KW-0813">Transport</keyword>